<keyword evidence="4" id="KW-1185">Reference proteome</keyword>
<evidence type="ECO:0000313" key="4">
    <source>
        <dbReference type="Proteomes" id="UP000237608"/>
    </source>
</evidence>
<gene>
    <name evidence="3" type="ORF">BTO13_05250</name>
</gene>
<feature type="transmembrane region" description="Helical" evidence="1">
    <location>
        <begin position="398"/>
        <end position="417"/>
    </location>
</feature>
<sequence length="572" mass="67662">MIKKSKLNTLEMANCKKIYFFIVIYFFISSHVPFLGQTQNDTLKNKSLEELFNLYSNSSLKNEQIKYINAFVYVAKKKNIKKRVLSGYQILSSLNDDEKKLLYLDSVINLSKNAPLKNYPTVAYNTKAIYYHEKGDYKNALENYLQSNKFAELEKNDQLIFLNTYSIGTIKRKIGEFDEALLLYRFCLSYSKKDLSKNSYTYLLTLLAMSNVFYELKEVDSAKYYNRLGVKESLKQQDIEKYHHFAANQGIIHFIEKRYETALDSLLKHTTYFEKNKDTMNLAYIYFYLGKLYDSKANKKEAVKYHKKIDSLFNPNSKYTKEFRESYEYLISYYKEENNLKKQLFYIDKLMYFDSILNATESYLSNKMFKEYDIPKLKKEKALIQSEMENSKVRLKSIITLFTCIVLGLLFLLYHQFNKRKKYKKRFLQILNNNDQNDCDTKGNLDKNKIDVPENIVNDILAKLDEFEKSKKFTSNKITLNSLAKKLDTNTNYLSKVINHYKNTSFSNYINNLKIEYIISEIKVNPLLRKFTLHALAKEAGFNNTESFSKAFFKLKGIKPSYFMKELEKRNQ</sequence>
<name>A0A2S7WAN9_9FLAO</name>
<keyword evidence="1" id="KW-0472">Membrane</keyword>
<dbReference type="InterPro" id="IPR011990">
    <property type="entry name" value="TPR-like_helical_dom_sf"/>
</dbReference>
<dbReference type="RefSeq" id="WP_105045846.1">
    <property type="nucleotide sequence ID" value="NZ_CP150662.1"/>
</dbReference>
<dbReference type="GO" id="GO:0003700">
    <property type="term" value="F:DNA-binding transcription factor activity"/>
    <property type="evidence" value="ECO:0007669"/>
    <property type="project" value="InterPro"/>
</dbReference>
<feature type="transmembrane region" description="Helical" evidence="1">
    <location>
        <begin position="18"/>
        <end position="36"/>
    </location>
</feature>
<protein>
    <recommendedName>
        <fullName evidence="2">HTH araC/xylS-type domain-containing protein</fullName>
    </recommendedName>
</protein>
<dbReference type="Gene3D" id="1.10.10.60">
    <property type="entry name" value="Homeodomain-like"/>
    <property type="match status" value="2"/>
</dbReference>
<dbReference type="GO" id="GO:0043565">
    <property type="term" value="F:sequence-specific DNA binding"/>
    <property type="evidence" value="ECO:0007669"/>
    <property type="project" value="InterPro"/>
</dbReference>
<organism evidence="3 4">
    <name type="scientific">Polaribacter gangjinensis</name>
    <dbReference type="NCBI Taxonomy" id="574710"/>
    <lineage>
        <taxon>Bacteria</taxon>
        <taxon>Pseudomonadati</taxon>
        <taxon>Bacteroidota</taxon>
        <taxon>Flavobacteriia</taxon>
        <taxon>Flavobacteriales</taxon>
        <taxon>Flavobacteriaceae</taxon>
    </lineage>
</organism>
<dbReference type="InterPro" id="IPR019734">
    <property type="entry name" value="TPR_rpt"/>
</dbReference>
<dbReference type="AlphaFoldDB" id="A0A2S7WAN9"/>
<proteinExistence type="predicted"/>
<reference evidence="3 4" key="1">
    <citation type="submission" date="2016-12" db="EMBL/GenBank/DDBJ databases">
        <title>Trade-off between light-utilization and light-protection in marine flavobacteria.</title>
        <authorList>
            <person name="Kumagai Y."/>
            <person name="Yoshizawa S."/>
            <person name="Kogure K."/>
            <person name="Iwasaki W."/>
        </authorList>
    </citation>
    <scope>NUCLEOTIDE SEQUENCE [LARGE SCALE GENOMIC DNA]</scope>
    <source>
        <strain evidence="3 4">KCTC 22729</strain>
    </source>
</reference>
<dbReference type="InterPro" id="IPR018060">
    <property type="entry name" value="HTH_AraC"/>
</dbReference>
<dbReference type="SMART" id="SM00028">
    <property type="entry name" value="TPR"/>
    <property type="match status" value="4"/>
</dbReference>
<keyword evidence="1" id="KW-0812">Transmembrane</keyword>
<feature type="domain" description="HTH araC/xylS-type" evidence="2">
    <location>
        <begin position="458"/>
        <end position="566"/>
    </location>
</feature>
<accession>A0A2S7WAN9</accession>
<dbReference type="Gene3D" id="1.25.40.10">
    <property type="entry name" value="Tetratricopeptide repeat domain"/>
    <property type="match status" value="1"/>
</dbReference>
<evidence type="ECO:0000256" key="1">
    <source>
        <dbReference type="SAM" id="Phobius"/>
    </source>
</evidence>
<dbReference type="PROSITE" id="PS01124">
    <property type="entry name" value="HTH_ARAC_FAMILY_2"/>
    <property type="match status" value="1"/>
</dbReference>
<dbReference type="Pfam" id="PF12833">
    <property type="entry name" value="HTH_18"/>
    <property type="match status" value="1"/>
</dbReference>
<keyword evidence="1" id="KW-1133">Transmembrane helix</keyword>
<dbReference type="SUPFAM" id="SSF48452">
    <property type="entry name" value="TPR-like"/>
    <property type="match status" value="1"/>
</dbReference>
<evidence type="ECO:0000259" key="2">
    <source>
        <dbReference type="PROSITE" id="PS01124"/>
    </source>
</evidence>
<dbReference type="EMBL" id="MSCL01000001">
    <property type="protein sequence ID" value="PQJ74698.1"/>
    <property type="molecule type" value="Genomic_DNA"/>
</dbReference>
<dbReference type="SMART" id="SM00342">
    <property type="entry name" value="HTH_ARAC"/>
    <property type="match status" value="1"/>
</dbReference>
<dbReference type="OrthoDB" id="5295174at2"/>
<dbReference type="Proteomes" id="UP000237608">
    <property type="component" value="Unassembled WGS sequence"/>
</dbReference>
<comment type="caution">
    <text evidence="3">The sequence shown here is derived from an EMBL/GenBank/DDBJ whole genome shotgun (WGS) entry which is preliminary data.</text>
</comment>
<evidence type="ECO:0000313" key="3">
    <source>
        <dbReference type="EMBL" id="PQJ74698.1"/>
    </source>
</evidence>